<sequence>ALGQSTPTTACFVLCGAACVELHGRLGPTIEDGIRSALRGGGEQQQHQHQQQHGVAKKPKKAAGSTAGVRRVTTGAAGGSALGSAEPS</sequence>
<organism evidence="2 3">
    <name type="scientific">Monoraphidium neglectum</name>
    <dbReference type="NCBI Taxonomy" id="145388"/>
    <lineage>
        <taxon>Eukaryota</taxon>
        <taxon>Viridiplantae</taxon>
        <taxon>Chlorophyta</taxon>
        <taxon>core chlorophytes</taxon>
        <taxon>Chlorophyceae</taxon>
        <taxon>CS clade</taxon>
        <taxon>Sphaeropleales</taxon>
        <taxon>Selenastraceae</taxon>
        <taxon>Monoraphidium</taxon>
    </lineage>
</organism>
<reference evidence="2 3" key="1">
    <citation type="journal article" date="2013" name="BMC Genomics">
        <title>Reconstruction of the lipid metabolism for the microalga Monoraphidium neglectum from its genome sequence reveals characteristics suitable for biofuel production.</title>
        <authorList>
            <person name="Bogen C."/>
            <person name="Al-Dilaimi A."/>
            <person name="Albersmeier A."/>
            <person name="Wichmann J."/>
            <person name="Grundmann M."/>
            <person name="Rupp O."/>
            <person name="Lauersen K.J."/>
            <person name="Blifernez-Klassen O."/>
            <person name="Kalinowski J."/>
            <person name="Goesmann A."/>
            <person name="Mussgnug J.H."/>
            <person name="Kruse O."/>
        </authorList>
    </citation>
    <scope>NUCLEOTIDE SEQUENCE [LARGE SCALE GENOMIC DNA]</scope>
    <source>
        <strain evidence="2 3">SAG 48.87</strain>
    </source>
</reference>
<evidence type="ECO:0000313" key="2">
    <source>
        <dbReference type="EMBL" id="KIZ00143.1"/>
    </source>
</evidence>
<protein>
    <submittedName>
        <fullName evidence="2">Uncharacterized protein</fullName>
    </submittedName>
</protein>
<name>A0A0D2JLQ5_9CHLO</name>
<dbReference type="KEGG" id="mng:MNEG_7816"/>
<dbReference type="GeneID" id="25740692"/>
<keyword evidence="3" id="KW-1185">Reference proteome</keyword>
<evidence type="ECO:0000256" key="1">
    <source>
        <dbReference type="SAM" id="MobiDB-lite"/>
    </source>
</evidence>
<gene>
    <name evidence="2" type="ORF">MNEG_7816</name>
</gene>
<evidence type="ECO:0000313" key="3">
    <source>
        <dbReference type="Proteomes" id="UP000054498"/>
    </source>
</evidence>
<feature type="compositionally biased region" description="Low complexity" evidence="1">
    <location>
        <begin position="44"/>
        <end position="53"/>
    </location>
</feature>
<feature type="region of interest" description="Disordered" evidence="1">
    <location>
        <begin position="33"/>
        <end position="88"/>
    </location>
</feature>
<dbReference type="AlphaFoldDB" id="A0A0D2JLQ5"/>
<proteinExistence type="predicted"/>
<dbReference type="EMBL" id="KK101640">
    <property type="protein sequence ID" value="KIZ00143.1"/>
    <property type="molecule type" value="Genomic_DNA"/>
</dbReference>
<accession>A0A0D2JLQ5</accession>
<dbReference type="Proteomes" id="UP000054498">
    <property type="component" value="Unassembled WGS sequence"/>
</dbReference>
<dbReference type="RefSeq" id="XP_013899162.1">
    <property type="nucleotide sequence ID" value="XM_014043708.1"/>
</dbReference>
<feature type="non-terminal residue" evidence="2">
    <location>
        <position position="1"/>
    </location>
</feature>